<dbReference type="InterPro" id="IPR012919">
    <property type="entry name" value="SUN_dom"/>
</dbReference>
<evidence type="ECO:0000313" key="8">
    <source>
        <dbReference type="Proteomes" id="UP000186176"/>
    </source>
</evidence>
<dbReference type="GO" id="GO:0016020">
    <property type="term" value="C:membrane"/>
    <property type="evidence" value="ECO:0007669"/>
    <property type="project" value="UniProtKB-SubCell"/>
</dbReference>
<evidence type="ECO:0000313" key="7">
    <source>
        <dbReference type="EMBL" id="OII72448.1"/>
    </source>
</evidence>
<evidence type="ECO:0000256" key="1">
    <source>
        <dbReference type="ARBA" id="ARBA00004370"/>
    </source>
</evidence>
<dbReference type="VEuPathDB" id="CryptoDB:cubi_00443"/>
<reference evidence="7 8" key="1">
    <citation type="submission" date="2016-10" db="EMBL/GenBank/DDBJ databases">
        <title>Reductive evolution of mitochondrial metabolism and differential evolution of invasion-related proteins in Cryptosporidium.</title>
        <authorList>
            <person name="Liu S."/>
            <person name="Roellig D.M."/>
            <person name="Guo Y."/>
            <person name="Li N."/>
            <person name="Frace M.A."/>
            <person name="Tang K."/>
            <person name="Zhang L."/>
            <person name="Feng Y."/>
            <person name="Xiao L."/>
        </authorList>
    </citation>
    <scope>NUCLEOTIDE SEQUENCE [LARGE SCALE GENOMIC DNA]</scope>
    <source>
        <strain evidence="7">39726</strain>
    </source>
</reference>
<keyword evidence="3 5" id="KW-1133">Transmembrane helix</keyword>
<accession>A0A1J4MDZ3</accession>
<protein>
    <recommendedName>
        <fullName evidence="6">SUN domain-containing protein</fullName>
    </recommendedName>
</protein>
<keyword evidence="8" id="KW-1185">Reference proteome</keyword>
<evidence type="ECO:0000256" key="3">
    <source>
        <dbReference type="ARBA" id="ARBA00022989"/>
    </source>
</evidence>
<dbReference type="EMBL" id="LRBP01000022">
    <property type="protein sequence ID" value="OII72448.1"/>
    <property type="molecule type" value="Genomic_DNA"/>
</dbReference>
<dbReference type="PANTHER" id="PTHR12911">
    <property type="entry name" value="SAD1/UNC-84-LIKE PROTEIN-RELATED"/>
    <property type="match status" value="1"/>
</dbReference>
<evidence type="ECO:0000256" key="2">
    <source>
        <dbReference type="ARBA" id="ARBA00022692"/>
    </source>
</evidence>
<dbReference type="PANTHER" id="PTHR12911:SF8">
    <property type="entry name" value="KLAROID PROTEIN-RELATED"/>
    <property type="match status" value="1"/>
</dbReference>
<dbReference type="PROSITE" id="PS51469">
    <property type="entry name" value="SUN"/>
    <property type="match status" value="1"/>
</dbReference>
<dbReference type="GO" id="GO:0005635">
    <property type="term" value="C:nuclear envelope"/>
    <property type="evidence" value="ECO:0007669"/>
    <property type="project" value="TreeGrafter"/>
</dbReference>
<keyword evidence="4 5" id="KW-0472">Membrane</keyword>
<feature type="transmembrane region" description="Helical" evidence="5">
    <location>
        <begin position="106"/>
        <end position="128"/>
    </location>
</feature>
<dbReference type="Pfam" id="PF07738">
    <property type="entry name" value="Sad1_UNC"/>
    <property type="match status" value="1"/>
</dbReference>
<dbReference type="Gene3D" id="2.60.120.260">
    <property type="entry name" value="Galactose-binding domain-like"/>
    <property type="match status" value="1"/>
</dbReference>
<comment type="caution">
    <text evidence="7">The sequence shown here is derived from an EMBL/GenBank/DDBJ whole genome shotgun (WGS) entry which is preliminary data.</text>
</comment>
<evidence type="ECO:0000259" key="6">
    <source>
        <dbReference type="PROSITE" id="PS51469"/>
    </source>
</evidence>
<dbReference type="InterPro" id="IPR045119">
    <property type="entry name" value="SUN1-5"/>
</dbReference>
<evidence type="ECO:0000256" key="4">
    <source>
        <dbReference type="ARBA" id="ARBA00023136"/>
    </source>
</evidence>
<comment type="subcellular location">
    <subcellularLocation>
        <location evidence="1">Membrane</location>
    </subcellularLocation>
</comment>
<dbReference type="OrthoDB" id="342281at2759"/>
<dbReference type="AlphaFoldDB" id="A0A1J4MDZ3"/>
<proteinExistence type="predicted"/>
<sequence>MKNKNTKKRIPVEKENGFEKPNFHPWKTVGIFDTEYKKRFLFENRKMSNIKKIQVNCNPYNKRSKKLETNMKVNNNLTRARMNFISKKKISFRLWLNRKVKNIFKYLYIFIKLISLWLIIGTFFLIIWNSVNHLANYREIKVIGTQLFDQLIKKQNFVNLIKQKEIGLFSVDYYDETTNFVEFQQKINDIEEKIIALNKKIAILADINEFSRINQTHLESDFQELIKNKTFMIENEIIQLNTKLVQEIKSVKNDTSIFFKHFNNSINDIITQTSNNYIHNDTYEEIEGQIKLVLSNLTEHERFNLRLRKDLDNIIEEIKLIDDAQDVLKSMIWSMNKRNEEILTFGSGNPILNSPTSTFQSSEIEIYLKKLLGTQLEMQGYNQVDWAQSSMGGKVISPKSNQYCETEKYDDRSIIIKSLEYFQYKFFKFFTGKKFGKLNIPIYNSECFEPNQLIKSNQEKTIGSCFFSEIGTSIDIELSTLINVTSVGIEHILFPLEYDNGDTVPRKFSVKCLEGSSFEEYKYGYFMYHYPQNGESLQIFQVNSTNRFCKKVRFTIHSSYGSKYFCLYKLRVYGKMVNIKLVSQVKKSYFLKFFLKIITNFSKIVKKISIIVKNDILTLNDILLSCFKYIKRKLQKQKNEQVRYKENNLILGYKVNQENKKGYINKFHEKEDFDMKNNSNFSQYKKFKMINNNKRERVIQ</sequence>
<keyword evidence="2 5" id="KW-0812">Transmembrane</keyword>
<dbReference type="GeneID" id="39977236"/>
<dbReference type="Proteomes" id="UP000186176">
    <property type="component" value="Unassembled WGS sequence"/>
</dbReference>
<organism evidence="7 8">
    <name type="scientific">Cryptosporidium ubiquitum</name>
    <dbReference type="NCBI Taxonomy" id="857276"/>
    <lineage>
        <taxon>Eukaryota</taxon>
        <taxon>Sar</taxon>
        <taxon>Alveolata</taxon>
        <taxon>Apicomplexa</taxon>
        <taxon>Conoidasida</taxon>
        <taxon>Coccidia</taxon>
        <taxon>Eucoccidiorida</taxon>
        <taxon>Eimeriorina</taxon>
        <taxon>Cryptosporidiidae</taxon>
        <taxon>Cryptosporidium</taxon>
    </lineage>
</organism>
<feature type="domain" description="SUN" evidence="6">
    <location>
        <begin position="392"/>
        <end position="577"/>
    </location>
</feature>
<evidence type="ECO:0000256" key="5">
    <source>
        <dbReference type="SAM" id="Phobius"/>
    </source>
</evidence>
<dbReference type="RefSeq" id="XP_028873946.1">
    <property type="nucleotide sequence ID" value="XM_029017457.1"/>
</dbReference>
<dbReference type="GO" id="GO:0043495">
    <property type="term" value="F:protein-membrane adaptor activity"/>
    <property type="evidence" value="ECO:0007669"/>
    <property type="project" value="TreeGrafter"/>
</dbReference>
<name>A0A1J4MDZ3_9CRYT</name>
<gene>
    <name evidence="7" type="ORF">cubi_00443</name>
</gene>